<dbReference type="KEGG" id="led:BBK82_03090"/>
<dbReference type="Proteomes" id="UP000093053">
    <property type="component" value="Chromosome"/>
</dbReference>
<name>A0A1B2HBW4_9PSEU</name>
<organism evidence="1 2">
    <name type="scientific">Lentzea guizhouensis</name>
    <dbReference type="NCBI Taxonomy" id="1586287"/>
    <lineage>
        <taxon>Bacteria</taxon>
        <taxon>Bacillati</taxon>
        <taxon>Actinomycetota</taxon>
        <taxon>Actinomycetes</taxon>
        <taxon>Pseudonocardiales</taxon>
        <taxon>Pseudonocardiaceae</taxon>
        <taxon>Lentzea</taxon>
    </lineage>
</organism>
<sequence>MADEPAVTMHPTPWTAFFEPDDRQWHLLDVNGDSAATVGDQAVAQTIARLVNEAARRCAAHAPLAVVLPLADRRTVDAPPAPNPSNGAATQWDELFDHLIFLLETGAHGLLRTRLFDYAGATVGLPLPSCFRTGSNRGSSA</sequence>
<protein>
    <submittedName>
        <fullName evidence="1">Uncharacterized protein</fullName>
    </submittedName>
</protein>
<dbReference type="RefSeq" id="WP_065913619.1">
    <property type="nucleotide sequence ID" value="NZ_CP016793.1"/>
</dbReference>
<dbReference type="EMBL" id="CP016793">
    <property type="protein sequence ID" value="ANZ35203.1"/>
    <property type="molecule type" value="Genomic_DNA"/>
</dbReference>
<gene>
    <name evidence="1" type="ORF">BBK82_03090</name>
</gene>
<reference evidence="1 2" key="1">
    <citation type="submission" date="2016-07" db="EMBL/GenBank/DDBJ databases">
        <title>Complete genome sequence of the Lentzea guizhouensis DHS C013.</title>
        <authorList>
            <person name="Cao C."/>
        </authorList>
    </citation>
    <scope>NUCLEOTIDE SEQUENCE [LARGE SCALE GENOMIC DNA]</scope>
    <source>
        <strain evidence="1 2">DHS C013</strain>
    </source>
</reference>
<evidence type="ECO:0000313" key="1">
    <source>
        <dbReference type="EMBL" id="ANZ35203.1"/>
    </source>
</evidence>
<keyword evidence="2" id="KW-1185">Reference proteome</keyword>
<dbReference type="STRING" id="1586287.BBK82_03090"/>
<proteinExistence type="predicted"/>
<dbReference type="AlphaFoldDB" id="A0A1B2HBW4"/>
<accession>A0A1B2HBW4</accession>
<evidence type="ECO:0000313" key="2">
    <source>
        <dbReference type="Proteomes" id="UP000093053"/>
    </source>
</evidence>